<evidence type="ECO:0000256" key="6">
    <source>
        <dbReference type="ARBA" id="ARBA00022840"/>
    </source>
</evidence>
<keyword evidence="4 9" id="KW-0547">Nucleotide-binding</keyword>
<evidence type="ECO:0000256" key="7">
    <source>
        <dbReference type="ARBA" id="ARBA00047899"/>
    </source>
</evidence>
<dbReference type="GO" id="GO:0005524">
    <property type="term" value="F:ATP binding"/>
    <property type="evidence" value="ECO:0007669"/>
    <property type="project" value="UniProtKB-UniRule"/>
</dbReference>
<dbReference type="PROSITE" id="PS00108">
    <property type="entry name" value="PROTEIN_KINASE_ST"/>
    <property type="match status" value="1"/>
</dbReference>
<feature type="region of interest" description="Disordered" evidence="10">
    <location>
        <begin position="1"/>
        <end position="41"/>
    </location>
</feature>
<feature type="binding site" evidence="9">
    <location>
        <position position="158"/>
    </location>
    <ligand>
        <name>ATP</name>
        <dbReference type="ChEBI" id="CHEBI:30616"/>
    </ligand>
</feature>
<feature type="compositionally biased region" description="Polar residues" evidence="10">
    <location>
        <begin position="24"/>
        <end position="33"/>
    </location>
</feature>
<dbReference type="InterPro" id="IPR011009">
    <property type="entry name" value="Kinase-like_dom_sf"/>
</dbReference>
<dbReference type="InterPro" id="IPR000719">
    <property type="entry name" value="Prot_kinase_dom"/>
</dbReference>
<evidence type="ECO:0000256" key="9">
    <source>
        <dbReference type="PROSITE-ProRule" id="PRU10141"/>
    </source>
</evidence>
<comment type="caution">
    <text evidence="12">The sequence shown here is derived from an EMBL/GenBank/DDBJ whole genome shotgun (WGS) entry which is preliminary data.</text>
</comment>
<dbReference type="GO" id="GO:0005634">
    <property type="term" value="C:nucleus"/>
    <property type="evidence" value="ECO:0007669"/>
    <property type="project" value="TreeGrafter"/>
</dbReference>
<dbReference type="GO" id="GO:0005737">
    <property type="term" value="C:cytoplasm"/>
    <property type="evidence" value="ECO:0007669"/>
    <property type="project" value="TreeGrafter"/>
</dbReference>
<evidence type="ECO:0000313" key="13">
    <source>
        <dbReference type="Proteomes" id="UP001162156"/>
    </source>
</evidence>
<dbReference type="EMBL" id="JANEYF010004805">
    <property type="protein sequence ID" value="KAJ8930044.1"/>
    <property type="molecule type" value="Genomic_DNA"/>
</dbReference>
<sequence>SKYHPNRNDDDEDRPWFHKRFKSPSENLASSNTESDDYPKYRKYRNNFKDRTDFLSLSLSPPGSRNDTLSLREFPSLSPSKDVSFLDLKDIQKIRYVENRESQEDESEYDAGGYMPVNIGDVLKGQYKVCRKLGWGHFSTVWLCKNLLNDGPMYVALKICKSAHMFAAVAQDEIKLLQETKSIDPMHPGYKHIVQMVDTFRLISINGIHTAISMEIMGPSLLHILIQSDFRGIHLSGVKRIIQQVLKGLTYLHDLCKIIHTDIKPENILIKVDQNYIRTIIGKTERFAELGVEMPRSYVTADCWVDRERDLKDSDEDILAKFEEQRGQSYPYDKFLIDLTRFRERHSEPRLNAPMWVSPNIEIKIADLGNACWEVILEIMYNSIILGAGYSFPADIWSIGCMAFELATGEMLFSPKGDRDPTANLDHLCLIWETLGGIPQYITETGTAVRQYFHNGHLRGIPNESLRIWKIEDVLVDKYKWKRVDAIPFAGFLESLVEPDPALRITAAMALQSEWLLSNDN</sequence>
<dbReference type="PROSITE" id="PS50011">
    <property type="entry name" value="PROTEIN_KINASE_DOM"/>
    <property type="match status" value="1"/>
</dbReference>
<dbReference type="InterPro" id="IPR017441">
    <property type="entry name" value="Protein_kinase_ATP_BS"/>
</dbReference>
<dbReference type="SMART" id="SM00220">
    <property type="entry name" value="S_TKc"/>
    <property type="match status" value="1"/>
</dbReference>
<keyword evidence="5" id="KW-0418">Kinase</keyword>
<gene>
    <name evidence="12" type="ORF">NQ314_017209</name>
</gene>
<dbReference type="AlphaFoldDB" id="A0AAV8WTX4"/>
<keyword evidence="6 9" id="KW-0067">ATP-binding</keyword>
<keyword evidence="13" id="KW-1185">Reference proteome</keyword>
<reference evidence="12" key="1">
    <citation type="journal article" date="2023" name="Insect Mol. Biol.">
        <title>Genome sequencing provides insights into the evolution of gene families encoding plant cell wall-degrading enzymes in longhorned beetles.</title>
        <authorList>
            <person name="Shin N.R."/>
            <person name="Okamura Y."/>
            <person name="Kirsch R."/>
            <person name="Pauchet Y."/>
        </authorList>
    </citation>
    <scope>NUCLEOTIDE SEQUENCE</scope>
    <source>
        <strain evidence="12">RBIC_L_NR</strain>
    </source>
</reference>
<dbReference type="Proteomes" id="UP001162156">
    <property type="component" value="Unassembled WGS sequence"/>
</dbReference>
<evidence type="ECO:0000256" key="2">
    <source>
        <dbReference type="ARBA" id="ARBA00022527"/>
    </source>
</evidence>
<evidence type="ECO:0000256" key="1">
    <source>
        <dbReference type="ARBA" id="ARBA00012513"/>
    </source>
</evidence>
<dbReference type="Gene3D" id="1.10.510.10">
    <property type="entry name" value="Transferase(Phosphotransferase) domain 1"/>
    <property type="match status" value="1"/>
</dbReference>
<keyword evidence="2" id="KW-0723">Serine/threonine-protein kinase</keyword>
<dbReference type="InterPro" id="IPR008271">
    <property type="entry name" value="Ser/Thr_kinase_AS"/>
</dbReference>
<dbReference type="InterPro" id="IPR051334">
    <property type="entry name" value="SRPK"/>
</dbReference>
<keyword evidence="3" id="KW-0808">Transferase</keyword>
<evidence type="ECO:0000256" key="4">
    <source>
        <dbReference type="ARBA" id="ARBA00022741"/>
    </source>
</evidence>
<dbReference type="Pfam" id="PF00069">
    <property type="entry name" value="Pkinase"/>
    <property type="match status" value="2"/>
</dbReference>
<comment type="catalytic activity">
    <reaction evidence="7">
        <text>L-threonyl-[protein] + ATP = O-phospho-L-threonyl-[protein] + ADP + H(+)</text>
        <dbReference type="Rhea" id="RHEA:46608"/>
        <dbReference type="Rhea" id="RHEA-COMP:11060"/>
        <dbReference type="Rhea" id="RHEA-COMP:11605"/>
        <dbReference type="ChEBI" id="CHEBI:15378"/>
        <dbReference type="ChEBI" id="CHEBI:30013"/>
        <dbReference type="ChEBI" id="CHEBI:30616"/>
        <dbReference type="ChEBI" id="CHEBI:61977"/>
        <dbReference type="ChEBI" id="CHEBI:456216"/>
        <dbReference type="EC" id="2.7.11.1"/>
    </reaction>
</comment>
<dbReference type="Gene3D" id="3.30.200.20">
    <property type="entry name" value="Phosphorylase Kinase, domain 1"/>
    <property type="match status" value="1"/>
</dbReference>
<dbReference type="EC" id="2.7.11.1" evidence="1"/>
<dbReference type="PANTHER" id="PTHR47634">
    <property type="entry name" value="PROTEIN KINASE DOMAIN-CONTAINING PROTEIN-RELATED"/>
    <property type="match status" value="1"/>
</dbReference>
<feature type="non-terminal residue" evidence="12">
    <location>
        <position position="1"/>
    </location>
</feature>
<organism evidence="12 13">
    <name type="scientific">Rhamnusium bicolor</name>
    <dbReference type="NCBI Taxonomy" id="1586634"/>
    <lineage>
        <taxon>Eukaryota</taxon>
        <taxon>Metazoa</taxon>
        <taxon>Ecdysozoa</taxon>
        <taxon>Arthropoda</taxon>
        <taxon>Hexapoda</taxon>
        <taxon>Insecta</taxon>
        <taxon>Pterygota</taxon>
        <taxon>Neoptera</taxon>
        <taxon>Endopterygota</taxon>
        <taxon>Coleoptera</taxon>
        <taxon>Polyphaga</taxon>
        <taxon>Cucujiformia</taxon>
        <taxon>Chrysomeloidea</taxon>
        <taxon>Cerambycidae</taxon>
        <taxon>Lepturinae</taxon>
        <taxon>Rhagiini</taxon>
        <taxon>Rhamnusium</taxon>
    </lineage>
</organism>
<evidence type="ECO:0000256" key="5">
    <source>
        <dbReference type="ARBA" id="ARBA00022777"/>
    </source>
</evidence>
<dbReference type="GO" id="GO:0004674">
    <property type="term" value="F:protein serine/threonine kinase activity"/>
    <property type="evidence" value="ECO:0007669"/>
    <property type="project" value="UniProtKB-KW"/>
</dbReference>
<comment type="catalytic activity">
    <reaction evidence="8">
        <text>L-seryl-[protein] + ATP = O-phospho-L-seryl-[protein] + ADP + H(+)</text>
        <dbReference type="Rhea" id="RHEA:17989"/>
        <dbReference type="Rhea" id="RHEA-COMP:9863"/>
        <dbReference type="Rhea" id="RHEA-COMP:11604"/>
        <dbReference type="ChEBI" id="CHEBI:15378"/>
        <dbReference type="ChEBI" id="CHEBI:29999"/>
        <dbReference type="ChEBI" id="CHEBI:30616"/>
        <dbReference type="ChEBI" id="CHEBI:83421"/>
        <dbReference type="ChEBI" id="CHEBI:456216"/>
        <dbReference type="EC" id="2.7.11.1"/>
    </reaction>
</comment>
<protein>
    <recommendedName>
        <fullName evidence="1">non-specific serine/threonine protein kinase</fullName>
        <ecNumber evidence="1">2.7.11.1</ecNumber>
    </recommendedName>
</protein>
<accession>A0AAV8WTX4</accession>
<proteinExistence type="predicted"/>
<evidence type="ECO:0000259" key="11">
    <source>
        <dbReference type="PROSITE" id="PS50011"/>
    </source>
</evidence>
<dbReference type="PANTHER" id="PTHR47634:SF9">
    <property type="entry name" value="PROTEIN KINASE DOMAIN-CONTAINING PROTEIN-RELATED"/>
    <property type="match status" value="1"/>
</dbReference>
<dbReference type="SUPFAM" id="SSF56112">
    <property type="entry name" value="Protein kinase-like (PK-like)"/>
    <property type="match status" value="1"/>
</dbReference>
<evidence type="ECO:0000256" key="8">
    <source>
        <dbReference type="ARBA" id="ARBA00048679"/>
    </source>
</evidence>
<evidence type="ECO:0000256" key="3">
    <source>
        <dbReference type="ARBA" id="ARBA00022679"/>
    </source>
</evidence>
<feature type="domain" description="Protein kinase" evidence="11">
    <location>
        <begin position="127"/>
        <end position="516"/>
    </location>
</feature>
<dbReference type="GO" id="GO:0000245">
    <property type="term" value="P:spliceosomal complex assembly"/>
    <property type="evidence" value="ECO:0007669"/>
    <property type="project" value="TreeGrafter"/>
</dbReference>
<dbReference type="PROSITE" id="PS00107">
    <property type="entry name" value="PROTEIN_KINASE_ATP"/>
    <property type="match status" value="1"/>
</dbReference>
<dbReference type="GO" id="GO:0050684">
    <property type="term" value="P:regulation of mRNA processing"/>
    <property type="evidence" value="ECO:0007669"/>
    <property type="project" value="TreeGrafter"/>
</dbReference>
<evidence type="ECO:0000313" key="12">
    <source>
        <dbReference type="EMBL" id="KAJ8930044.1"/>
    </source>
</evidence>
<evidence type="ECO:0000256" key="10">
    <source>
        <dbReference type="SAM" id="MobiDB-lite"/>
    </source>
</evidence>
<name>A0AAV8WTX4_9CUCU</name>